<organism evidence="1 2">
    <name type="scientific">Streptomyces roseoverticillatus</name>
    <dbReference type="NCBI Taxonomy" id="66429"/>
    <lineage>
        <taxon>Bacteria</taxon>
        <taxon>Bacillati</taxon>
        <taxon>Actinomycetota</taxon>
        <taxon>Actinomycetes</taxon>
        <taxon>Kitasatosporales</taxon>
        <taxon>Streptomycetaceae</taxon>
        <taxon>Streptomyces</taxon>
    </lineage>
</organism>
<dbReference type="Pfam" id="PF13424">
    <property type="entry name" value="TPR_12"/>
    <property type="match status" value="1"/>
</dbReference>
<dbReference type="InterPro" id="IPR011990">
    <property type="entry name" value="TPR-like_helical_dom_sf"/>
</dbReference>
<name>A0ABV3J378_9ACTN</name>
<gene>
    <name evidence="1" type="ORF">AB0L03_30270</name>
</gene>
<dbReference type="Gene3D" id="1.25.40.10">
    <property type="entry name" value="Tetratricopeptide repeat domain"/>
    <property type="match status" value="1"/>
</dbReference>
<dbReference type="Proteomes" id="UP001552479">
    <property type="component" value="Unassembled WGS sequence"/>
</dbReference>
<comment type="caution">
    <text evidence="1">The sequence shown here is derived from an EMBL/GenBank/DDBJ whole genome shotgun (WGS) entry which is preliminary data.</text>
</comment>
<protein>
    <submittedName>
        <fullName evidence="1">Tetratricopeptide repeat protein</fullName>
    </submittedName>
</protein>
<evidence type="ECO:0000313" key="1">
    <source>
        <dbReference type="EMBL" id="MEV4927059.1"/>
    </source>
</evidence>
<sequence length="167" mass="18383">MTEKGRFNDAIEPLLRAAAISGPAAQRQATAMALLRLGFGLSQRQDFADALRVHIRAAAIFAELGDVEQELQCRILTGVCEWQLKAYESAIQIFESNAEKALSAGKTAFRAVAMLSISCILVDHLRQYQRAVPYASEAARLFRSTGHYKQAAHALRHLNEARRGGNT</sequence>
<dbReference type="RefSeq" id="WP_366090288.1">
    <property type="nucleotide sequence ID" value="NZ_JBFASG010000044.1"/>
</dbReference>
<evidence type="ECO:0000313" key="2">
    <source>
        <dbReference type="Proteomes" id="UP001552479"/>
    </source>
</evidence>
<dbReference type="EMBL" id="JBFASG010000044">
    <property type="protein sequence ID" value="MEV4927059.1"/>
    <property type="molecule type" value="Genomic_DNA"/>
</dbReference>
<proteinExistence type="predicted"/>
<keyword evidence="2" id="KW-1185">Reference proteome</keyword>
<reference evidence="1 2" key="1">
    <citation type="submission" date="2024-06" db="EMBL/GenBank/DDBJ databases">
        <title>The Natural Products Discovery Center: Release of the First 8490 Sequenced Strains for Exploring Actinobacteria Biosynthetic Diversity.</title>
        <authorList>
            <person name="Kalkreuter E."/>
            <person name="Kautsar S.A."/>
            <person name="Yang D."/>
            <person name="Bader C.D."/>
            <person name="Teijaro C.N."/>
            <person name="Fluegel L."/>
            <person name="Davis C.M."/>
            <person name="Simpson J.R."/>
            <person name="Lauterbach L."/>
            <person name="Steele A.D."/>
            <person name="Gui C."/>
            <person name="Meng S."/>
            <person name="Li G."/>
            <person name="Viehrig K."/>
            <person name="Ye F."/>
            <person name="Su P."/>
            <person name="Kiefer A.F."/>
            <person name="Nichols A."/>
            <person name="Cepeda A.J."/>
            <person name="Yan W."/>
            <person name="Fan B."/>
            <person name="Jiang Y."/>
            <person name="Adhikari A."/>
            <person name="Zheng C.-J."/>
            <person name="Schuster L."/>
            <person name="Cowan T.M."/>
            <person name="Smanski M.J."/>
            <person name="Chevrette M.G."/>
            <person name="De Carvalho L.P.S."/>
            <person name="Shen B."/>
        </authorList>
    </citation>
    <scope>NUCLEOTIDE SEQUENCE [LARGE SCALE GENOMIC DNA]</scope>
    <source>
        <strain evidence="1 2">NPDC053791</strain>
    </source>
</reference>
<accession>A0ABV3J378</accession>
<dbReference type="SUPFAM" id="SSF48452">
    <property type="entry name" value="TPR-like"/>
    <property type="match status" value="1"/>
</dbReference>